<dbReference type="SMART" id="SM00530">
    <property type="entry name" value="HTH_XRE"/>
    <property type="match status" value="1"/>
</dbReference>
<gene>
    <name evidence="2" type="ORF">B1757_11615</name>
</gene>
<name>A0A2I1DJA0_9PROT</name>
<protein>
    <submittedName>
        <fullName evidence="2">XRE family transcriptional regulator</fullName>
    </submittedName>
</protein>
<evidence type="ECO:0000259" key="1">
    <source>
        <dbReference type="SMART" id="SM00530"/>
    </source>
</evidence>
<dbReference type="OrthoDB" id="8526848at2"/>
<dbReference type="InterPro" id="IPR001387">
    <property type="entry name" value="Cro/C1-type_HTH"/>
</dbReference>
<dbReference type="Gene3D" id="1.10.260.40">
    <property type="entry name" value="lambda repressor-like DNA-binding domains"/>
    <property type="match status" value="1"/>
</dbReference>
<sequence>MTIETQSMHITPVGGNVFADLGFAPEEAATLKAESQRIISEKLSIKYSLMTDLAEWIAEKNLKQADAAEILGVTRPRVSDVIHKKAIKFTIDALVDMLARTGKHVQLTVRCREQPAHQIREPL</sequence>
<keyword evidence="3" id="KW-1185">Reference proteome</keyword>
<dbReference type="SUPFAM" id="SSF47413">
    <property type="entry name" value="lambda repressor-like DNA-binding domains"/>
    <property type="match status" value="1"/>
</dbReference>
<reference evidence="2 3" key="1">
    <citation type="submission" date="2017-03" db="EMBL/GenBank/DDBJ databases">
        <title>Draft genime sequence of the acidophilic sulfur-oxidizing bacterium Acidithiobacillus sp. SH, isolated from seawater.</title>
        <authorList>
            <person name="Sharmin S."/>
            <person name="Tokuhisa M."/>
            <person name="Kanao T."/>
            <person name="Kamimura K."/>
        </authorList>
    </citation>
    <scope>NUCLEOTIDE SEQUENCE [LARGE SCALE GENOMIC DNA]</scope>
    <source>
        <strain evidence="2 3">SH</strain>
    </source>
</reference>
<dbReference type="RefSeq" id="WP_101538471.1">
    <property type="nucleotide sequence ID" value="NZ_MXAV01000044.1"/>
</dbReference>
<dbReference type="InParanoid" id="A0A2I1DJA0"/>
<dbReference type="Proteomes" id="UP000234329">
    <property type="component" value="Unassembled WGS sequence"/>
</dbReference>
<dbReference type="AlphaFoldDB" id="A0A2I1DJA0"/>
<dbReference type="InterPro" id="IPR010982">
    <property type="entry name" value="Lambda_DNA-bd_dom_sf"/>
</dbReference>
<dbReference type="CDD" id="cd00093">
    <property type="entry name" value="HTH_XRE"/>
    <property type="match status" value="1"/>
</dbReference>
<comment type="caution">
    <text evidence="2">The sequence shown here is derived from an EMBL/GenBank/DDBJ whole genome shotgun (WGS) entry which is preliminary data.</text>
</comment>
<dbReference type="InterPro" id="IPR039554">
    <property type="entry name" value="HigA2-like_HTH"/>
</dbReference>
<dbReference type="Pfam" id="PF13744">
    <property type="entry name" value="HTH_37"/>
    <property type="match status" value="1"/>
</dbReference>
<dbReference type="EMBL" id="MXAV01000044">
    <property type="protein sequence ID" value="PKY09942.1"/>
    <property type="molecule type" value="Genomic_DNA"/>
</dbReference>
<organism evidence="2 3">
    <name type="scientific">Acidithiobacillus marinus</name>
    <dbReference type="NCBI Taxonomy" id="187490"/>
    <lineage>
        <taxon>Bacteria</taxon>
        <taxon>Pseudomonadati</taxon>
        <taxon>Pseudomonadota</taxon>
        <taxon>Acidithiobacillia</taxon>
        <taxon>Acidithiobacillales</taxon>
        <taxon>Acidithiobacillaceae</taxon>
        <taxon>Acidithiobacillus</taxon>
    </lineage>
</organism>
<dbReference type="GO" id="GO:0003677">
    <property type="term" value="F:DNA binding"/>
    <property type="evidence" value="ECO:0007669"/>
    <property type="project" value="InterPro"/>
</dbReference>
<evidence type="ECO:0000313" key="3">
    <source>
        <dbReference type="Proteomes" id="UP000234329"/>
    </source>
</evidence>
<proteinExistence type="predicted"/>
<evidence type="ECO:0000313" key="2">
    <source>
        <dbReference type="EMBL" id="PKY09942.1"/>
    </source>
</evidence>
<feature type="domain" description="HTH cro/C1-type" evidence="1">
    <location>
        <begin position="52"/>
        <end position="108"/>
    </location>
</feature>
<accession>A0A2I1DJA0</accession>